<dbReference type="GO" id="GO:0016624">
    <property type="term" value="F:oxidoreductase activity, acting on the aldehyde or oxo group of donors, disulfide as acceptor"/>
    <property type="evidence" value="ECO:0007669"/>
    <property type="project" value="InterPro"/>
</dbReference>
<dbReference type="GO" id="GO:0030976">
    <property type="term" value="F:thiamine pyrophosphate binding"/>
    <property type="evidence" value="ECO:0007669"/>
    <property type="project" value="InterPro"/>
</dbReference>
<comment type="caution">
    <text evidence="5">The sequence shown here is derived from an EMBL/GenBank/DDBJ whole genome shotgun (WGS) entry which is preliminary data.</text>
</comment>
<evidence type="ECO:0000256" key="4">
    <source>
        <dbReference type="ARBA" id="ARBA00023052"/>
    </source>
</evidence>
<protein>
    <submittedName>
        <fullName evidence="5">(diamondback moth) hypothetical protein</fullName>
    </submittedName>
</protein>
<dbReference type="EMBL" id="CAJHNJ030000120">
    <property type="protein sequence ID" value="CAG9135979.1"/>
    <property type="molecule type" value="Genomic_DNA"/>
</dbReference>
<evidence type="ECO:0000313" key="6">
    <source>
        <dbReference type="Proteomes" id="UP000653454"/>
    </source>
</evidence>
<dbReference type="PANTHER" id="PTHR23152:SF4">
    <property type="entry name" value="2-OXOADIPATE DEHYDROGENASE COMPLEX COMPONENT E1"/>
    <property type="match status" value="1"/>
</dbReference>
<evidence type="ECO:0000313" key="5">
    <source>
        <dbReference type="EMBL" id="CAG9135979.1"/>
    </source>
</evidence>
<dbReference type="Gene3D" id="1.10.287.1150">
    <property type="entry name" value="TPP helical domain"/>
    <property type="match status" value="1"/>
</dbReference>
<keyword evidence="6" id="KW-1185">Reference proteome</keyword>
<keyword evidence="3" id="KW-0560">Oxidoreductase</keyword>
<evidence type="ECO:0000256" key="2">
    <source>
        <dbReference type="ARBA" id="ARBA00006936"/>
    </source>
</evidence>
<proteinExistence type="inferred from homology"/>
<dbReference type="InterPro" id="IPR011603">
    <property type="entry name" value="2oxoglutarate_DH_E1"/>
</dbReference>
<organism evidence="5 6">
    <name type="scientific">Plutella xylostella</name>
    <name type="common">Diamondback moth</name>
    <name type="synonym">Plutella maculipennis</name>
    <dbReference type="NCBI Taxonomy" id="51655"/>
    <lineage>
        <taxon>Eukaryota</taxon>
        <taxon>Metazoa</taxon>
        <taxon>Ecdysozoa</taxon>
        <taxon>Arthropoda</taxon>
        <taxon>Hexapoda</taxon>
        <taxon>Insecta</taxon>
        <taxon>Pterygota</taxon>
        <taxon>Neoptera</taxon>
        <taxon>Endopterygota</taxon>
        <taxon>Lepidoptera</taxon>
        <taxon>Glossata</taxon>
        <taxon>Ditrysia</taxon>
        <taxon>Yponomeutoidea</taxon>
        <taxon>Plutellidae</taxon>
        <taxon>Plutella</taxon>
    </lineage>
</organism>
<comment type="similarity">
    <text evidence="2">Belongs to the alpha-ketoglutarate dehydrogenase family.</text>
</comment>
<dbReference type="Gene3D" id="3.40.50.970">
    <property type="match status" value="1"/>
</dbReference>
<sequence length="336" mass="38195">MYAIRSVRVRQLAKWKEYHSGLGVFGHRPQTTVDSDTPKEVLSLRNEHSRAQRLVEAYRTHGHKRATIDNVDYRQGSREVKELETSRYGLSPQDEVDLGLLYGRSGKEPVQNLVQELEDIYCGPISYEYSYLETEAEREWFARRVETTSESDKLDKDRKIQIAKELLHSQTWDKFLATKYPTVKRYCGEGAESLLTFFSSLFRLSTEGSVEHLVVGMAHRGKLNALTGVLQCRPARIFHKFSGNPEFPEEANSTCDISTHFSVSEDIKVNNKSVHVSLLNNPSHLEVSSPVSMGKTRAKQLQIKEGDYSPDGSSRMGDKIVNVQRRGKWSKLGKAV</sequence>
<reference evidence="5" key="1">
    <citation type="submission" date="2020-11" db="EMBL/GenBank/DDBJ databases">
        <authorList>
            <person name="Whiteford S."/>
        </authorList>
    </citation>
    <scope>NUCLEOTIDE SEQUENCE</scope>
</reference>
<dbReference type="SUPFAM" id="SSF52518">
    <property type="entry name" value="Thiamin diphosphate-binding fold (THDP-binding)"/>
    <property type="match status" value="1"/>
</dbReference>
<dbReference type="InterPro" id="IPR029061">
    <property type="entry name" value="THDP-binding"/>
</dbReference>
<name>A0A8S4G752_PLUXY</name>
<accession>A0A8S4G752</accession>
<dbReference type="PANTHER" id="PTHR23152">
    <property type="entry name" value="2-OXOGLUTARATE DEHYDROGENASE"/>
    <property type="match status" value="1"/>
</dbReference>
<evidence type="ECO:0000256" key="3">
    <source>
        <dbReference type="ARBA" id="ARBA00023002"/>
    </source>
</evidence>
<dbReference type="AlphaFoldDB" id="A0A8S4G752"/>
<gene>
    <name evidence="5" type="ORF">PLXY2_LOCUS14232</name>
</gene>
<dbReference type="Proteomes" id="UP000653454">
    <property type="component" value="Unassembled WGS sequence"/>
</dbReference>
<keyword evidence="4" id="KW-0786">Thiamine pyrophosphate</keyword>
<evidence type="ECO:0000256" key="1">
    <source>
        <dbReference type="ARBA" id="ARBA00001964"/>
    </source>
</evidence>
<comment type="cofactor">
    <cofactor evidence="1">
        <name>thiamine diphosphate</name>
        <dbReference type="ChEBI" id="CHEBI:58937"/>
    </cofactor>
</comment>